<evidence type="ECO:0008006" key="4">
    <source>
        <dbReference type="Google" id="ProtNLM"/>
    </source>
</evidence>
<keyword evidence="2" id="KW-0614">Plasmid</keyword>
<proteinExistence type="predicted"/>
<geneLocation type="plasmid" evidence="3">
    <name>pmppla107</name>
</geneLocation>
<keyword evidence="1" id="KW-0812">Transmembrane</keyword>
<evidence type="ECO:0000313" key="3">
    <source>
        <dbReference type="Proteomes" id="UP000006426"/>
    </source>
</evidence>
<gene>
    <name evidence="2" type="ORF">PLA107_032305</name>
</gene>
<feature type="transmembrane region" description="Helical" evidence="1">
    <location>
        <begin position="65"/>
        <end position="87"/>
    </location>
</feature>
<accession>A0AAD0PW96</accession>
<evidence type="ECO:0000256" key="1">
    <source>
        <dbReference type="SAM" id="Phobius"/>
    </source>
</evidence>
<reference evidence="2 3" key="1">
    <citation type="journal article" date="2011" name="PLoS Pathog.">
        <title>Dynamic evolution of pathogenicity revealed by sequencing and comparative genomics of 19 Pseudomonas syringae isolates.</title>
        <authorList>
            <person name="Baltrus D.A."/>
            <person name="Nishimura M.T."/>
            <person name="Romanchuk A."/>
            <person name="Chang J.H."/>
            <person name="Mukhtar M.S."/>
            <person name="Cherkis K."/>
            <person name="Roach J."/>
            <person name="Grant S.R."/>
            <person name="Jones C.D."/>
            <person name="Dangl J.L."/>
        </authorList>
    </citation>
    <scope>NUCLEOTIDE SEQUENCE [LARGE SCALE GENOMIC DNA]</scope>
    <source>
        <strain evidence="2 3">M301315</strain>
    </source>
</reference>
<keyword evidence="1" id="KW-1133">Transmembrane helix</keyword>
<dbReference type="RefSeq" id="WP_005741779.1">
    <property type="nucleotide sequence ID" value="NZ_CP031226.1"/>
</dbReference>
<sequence>MQTRASLDGNCKELHAECKIIIEQVREEFFSSYRMAATLTICFLVFSFVSFGLGPKSFYFMEDKGLFICQVSMAVITGLMFAGIVAYMRAESADREEVSNDIYAQLAHLRKRFPDIEGLREKQPTLSIGALGLHMDRLLKALESDMAHPDRAAYRYDEGQEIQFFEFYTYR</sequence>
<dbReference type="AlphaFoldDB" id="A0AAD0PW96"/>
<dbReference type="EMBL" id="CP031226">
    <property type="protein sequence ID" value="AXH59910.1"/>
    <property type="molecule type" value="Genomic_DNA"/>
</dbReference>
<protein>
    <recommendedName>
        <fullName evidence="4">SMODS and SLOG-associating 2TM effector domain-containing protein</fullName>
    </recommendedName>
</protein>
<keyword evidence="1" id="KW-0472">Membrane</keyword>
<organism evidence="2 3">
    <name type="scientific">Pseudomonas amygdali pv. lachrymans str. M301315</name>
    <dbReference type="NCBI Taxonomy" id="629260"/>
    <lineage>
        <taxon>Bacteria</taxon>
        <taxon>Pseudomonadati</taxon>
        <taxon>Pseudomonadota</taxon>
        <taxon>Gammaproteobacteria</taxon>
        <taxon>Pseudomonadales</taxon>
        <taxon>Pseudomonadaceae</taxon>
        <taxon>Pseudomonas</taxon>
        <taxon>Pseudomonas amygdali</taxon>
    </lineage>
</organism>
<feature type="transmembrane region" description="Helical" evidence="1">
    <location>
        <begin position="35"/>
        <end position="53"/>
    </location>
</feature>
<evidence type="ECO:0000313" key="2">
    <source>
        <dbReference type="EMBL" id="AXH59910.1"/>
    </source>
</evidence>
<dbReference type="Proteomes" id="UP000006426">
    <property type="component" value="Plasmid pmppla107"/>
</dbReference>
<name>A0AAD0PW96_PSEAV</name>
<dbReference type="GeneID" id="39474482"/>